<gene>
    <name evidence="1" type="ORF">LVIROSA_LOCUS36277</name>
</gene>
<dbReference type="GO" id="GO:0070192">
    <property type="term" value="P:chromosome organization involved in meiotic cell cycle"/>
    <property type="evidence" value="ECO:0007669"/>
    <property type="project" value="InterPro"/>
</dbReference>
<accession>A0AAU9PKP2</accession>
<dbReference type="Proteomes" id="UP001157418">
    <property type="component" value="Unassembled WGS sequence"/>
</dbReference>
<proteinExistence type="predicted"/>
<sequence>MTFTTIKRLKIITLHFHHTEAPDFYLSIWFGIKDHHSPQSFDKWIFDSDVIVCLFEEKNPLLVGSQKRETYIFSTGLICKWGSILEQICQMSDELEHMTETIDSSLNRFGLMLEYLQADEINVNKGSKELTMNKQMERRYKI</sequence>
<dbReference type="GO" id="GO:0009553">
    <property type="term" value="P:embryo sac development"/>
    <property type="evidence" value="ECO:0007669"/>
    <property type="project" value="TreeGrafter"/>
</dbReference>
<keyword evidence="2" id="KW-1185">Reference proteome</keyword>
<organism evidence="1 2">
    <name type="scientific">Lactuca virosa</name>
    <dbReference type="NCBI Taxonomy" id="75947"/>
    <lineage>
        <taxon>Eukaryota</taxon>
        <taxon>Viridiplantae</taxon>
        <taxon>Streptophyta</taxon>
        <taxon>Embryophyta</taxon>
        <taxon>Tracheophyta</taxon>
        <taxon>Spermatophyta</taxon>
        <taxon>Magnoliopsida</taxon>
        <taxon>eudicotyledons</taxon>
        <taxon>Gunneridae</taxon>
        <taxon>Pentapetalae</taxon>
        <taxon>asterids</taxon>
        <taxon>campanulids</taxon>
        <taxon>Asterales</taxon>
        <taxon>Asteraceae</taxon>
        <taxon>Cichorioideae</taxon>
        <taxon>Cichorieae</taxon>
        <taxon>Lactucinae</taxon>
        <taxon>Lactuca</taxon>
    </lineage>
</organism>
<dbReference type="PANTHER" id="PTHR37695:SF1">
    <property type="entry name" value="RECOMBINATION INITIATION DEFECTS 3-RELATED"/>
    <property type="match status" value="1"/>
</dbReference>
<reference evidence="1 2" key="1">
    <citation type="submission" date="2022-01" db="EMBL/GenBank/DDBJ databases">
        <authorList>
            <person name="Xiong W."/>
            <person name="Schranz E."/>
        </authorList>
    </citation>
    <scope>NUCLEOTIDE SEQUENCE [LARGE SCALE GENOMIC DNA]</scope>
</reference>
<dbReference type="GO" id="GO:0009556">
    <property type="term" value="P:microsporogenesis"/>
    <property type="evidence" value="ECO:0007669"/>
    <property type="project" value="TreeGrafter"/>
</dbReference>
<comment type="caution">
    <text evidence="1">The sequence shown here is derived from an EMBL/GenBank/DDBJ whole genome shotgun (WGS) entry which is preliminary data.</text>
</comment>
<dbReference type="GO" id="GO:0005634">
    <property type="term" value="C:nucleus"/>
    <property type="evidence" value="ECO:0007669"/>
    <property type="project" value="TreeGrafter"/>
</dbReference>
<dbReference type="GO" id="GO:0042138">
    <property type="term" value="P:meiotic DNA double-strand break formation"/>
    <property type="evidence" value="ECO:0007669"/>
    <property type="project" value="TreeGrafter"/>
</dbReference>
<evidence type="ECO:0000313" key="2">
    <source>
        <dbReference type="Proteomes" id="UP001157418"/>
    </source>
</evidence>
<name>A0AAU9PKP2_9ASTR</name>
<dbReference type="AlphaFoldDB" id="A0AAU9PKP2"/>
<evidence type="ECO:0000313" key="1">
    <source>
        <dbReference type="EMBL" id="CAH1450881.1"/>
    </source>
</evidence>
<dbReference type="EMBL" id="CAKMRJ010005634">
    <property type="protein sequence ID" value="CAH1450881.1"/>
    <property type="molecule type" value="Genomic_DNA"/>
</dbReference>
<dbReference type="InterPro" id="IPR034546">
    <property type="entry name" value="PAIR1"/>
</dbReference>
<dbReference type="PANTHER" id="PTHR37695">
    <property type="entry name" value="RECOMBINATION INITIATION DEFECTS 3-RELATED"/>
    <property type="match status" value="1"/>
</dbReference>
<protein>
    <submittedName>
        <fullName evidence="1">Uncharacterized protein</fullName>
    </submittedName>
</protein>